<evidence type="ECO:0000256" key="1">
    <source>
        <dbReference type="ARBA" id="ARBA00007074"/>
    </source>
</evidence>
<gene>
    <name evidence="7" type="ORF">GCM10018781_26680</name>
</gene>
<dbReference type="Gene3D" id="3.90.1720.10">
    <property type="entry name" value="endopeptidase domain like (from Nostoc punctiforme)"/>
    <property type="match status" value="1"/>
</dbReference>
<dbReference type="PROSITE" id="PS51257">
    <property type="entry name" value="PROKAR_LIPOPROTEIN"/>
    <property type="match status" value="1"/>
</dbReference>
<dbReference type="InterPro" id="IPR000064">
    <property type="entry name" value="NLP_P60_dom"/>
</dbReference>
<reference evidence="7" key="2">
    <citation type="submission" date="2020-09" db="EMBL/GenBank/DDBJ databases">
        <authorList>
            <person name="Sun Q."/>
            <person name="Ohkuma M."/>
        </authorList>
    </citation>
    <scope>NUCLEOTIDE SEQUENCE</scope>
    <source>
        <strain evidence="7">JCM 4646</strain>
    </source>
</reference>
<dbReference type="Proteomes" id="UP000617734">
    <property type="component" value="Unassembled WGS sequence"/>
</dbReference>
<organism evidence="7 8">
    <name type="scientific">Kitasatospora indigofera</name>
    <dbReference type="NCBI Taxonomy" id="67307"/>
    <lineage>
        <taxon>Bacteria</taxon>
        <taxon>Bacillati</taxon>
        <taxon>Actinomycetota</taxon>
        <taxon>Actinomycetes</taxon>
        <taxon>Kitasatosporales</taxon>
        <taxon>Streptomycetaceae</taxon>
        <taxon>Kitasatospora</taxon>
    </lineage>
</organism>
<dbReference type="EMBL" id="BNBO01000011">
    <property type="protein sequence ID" value="GHH68895.1"/>
    <property type="molecule type" value="Genomic_DNA"/>
</dbReference>
<reference evidence="7" key="1">
    <citation type="journal article" date="2014" name="Int. J. Syst. Evol. Microbiol.">
        <title>Complete genome sequence of Corynebacterium casei LMG S-19264T (=DSM 44701T), isolated from a smear-ripened cheese.</title>
        <authorList>
            <consortium name="US DOE Joint Genome Institute (JGI-PGF)"/>
            <person name="Walter F."/>
            <person name="Albersmeier A."/>
            <person name="Kalinowski J."/>
            <person name="Ruckert C."/>
        </authorList>
    </citation>
    <scope>NUCLEOTIDE SEQUENCE</scope>
    <source>
        <strain evidence="7">JCM 4646</strain>
    </source>
</reference>
<evidence type="ECO:0000256" key="4">
    <source>
        <dbReference type="ARBA" id="ARBA00022807"/>
    </source>
</evidence>
<feature type="region of interest" description="Disordered" evidence="5">
    <location>
        <begin position="124"/>
        <end position="183"/>
    </location>
</feature>
<dbReference type="GO" id="GO:0008234">
    <property type="term" value="F:cysteine-type peptidase activity"/>
    <property type="evidence" value="ECO:0007669"/>
    <property type="project" value="UniProtKB-KW"/>
</dbReference>
<dbReference type="PANTHER" id="PTHR47053:SF1">
    <property type="entry name" value="MUREIN DD-ENDOPEPTIDASE MEPH-RELATED"/>
    <property type="match status" value="1"/>
</dbReference>
<comment type="caution">
    <text evidence="7">The sequence shown here is derived from an EMBL/GenBank/DDBJ whole genome shotgun (WGS) entry which is preliminary data.</text>
</comment>
<dbReference type="InterPro" id="IPR051202">
    <property type="entry name" value="Peptidase_C40"/>
</dbReference>
<feature type="domain" description="NlpC/P60" evidence="6">
    <location>
        <begin position="233"/>
        <end position="353"/>
    </location>
</feature>
<feature type="compositionally biased region" description="Low complexity" evidence="5">
    <location>
        <begin position="124"/>
        <end position="180"/>
    </location>
</feature>
<sequence>MKIATAPAVADPALAGFVESRGSIPALAGCGCLSCAARVRTPARAARPGDSRILRTVRGTCLATTVVAGAGVVGLTAGTGSAHAAPAPVKQGWDGSKYWFKGVGGEWRWTGHYDVYLDRTGGTSAGRPAASSAGQAQGTAPKGTASKATAPKATAPKATAPNGTAPKTAGGASGSGPQQGWDGSKYWFRSVSGEWRWTSHYDVYLSRTGQGAASGQAAGPDSDGPDTAGETDRGSTETAVAYALAQVGKPYVWGGDGPGGFDCSGLVQQAYRRAGVSLPRVANDQYAATTPIDAGDLRRGDLLFWSDSGRASAIHHVGIYLGGGKFVEAPRPGKNVRVSTLSSGFHPTHFGRP</sequence>
<dbReference type="AlphaFoldDB" id="A0A919FNT7"/>
<evidence type="ECO:0000259" key="6">
    <source>
        <dbReference type="PROSITE" id="PS51935"/>
    </source>
</evidence>
<accession>A0A919FNT7</accession>
<evidence type="ECO:0000256" key="2">
    <source>
        <dbReference type="ARBA" id="ARBA00022670"/>
    </source>
</evidence>
<protein>
    <recommendedName>
        <fullName evidence="6">NlpC/P60 domain-containing protein</fullName>
    </recommendedName>
</protein>
<feature type="region of interest" description="Disordered" evidence="5">
    <location>
        <begin position="211"/>
        <end position="234"/>
    </location>
</feature>
<evidence type="ECO:0000256" key="3">
    <source>
        <dbReference type="ARBA" id="ARBA00022801"/>
    </source>
</evidence>
<keyword evidence="4" id="KW-0788">Thiol protease</keyword>
<keyword evidence="2" id="KW-0645">Protease</keyword>
<comment type="similarity">
    <text evidence="1">Belongs to the peptidase C40 family.</text>
</comment>
<proteinExistence type="inferred from homology"/>
<evidence type="ECO:0000313" key="8">
    <source>
        <dbReference type="Proteomes" id="UP000617734"/>
    </source>
</evidence>
<name>A0A919FNT7_9ACTN</name>
<dbReference type="GeneID" id="95353126"/>
<dbReference type="PROSITE" id="PS51935">
    <property type="entry name" value="NLPC_P60"/>
    <property type="match status" value="1"/>
</dbReference>
<dbReference type="Pfam" id="PF00877">
    <property type="entry name" value="NLPC_P60"/>
    <property type="match status" value="1"/>
</dbReference>
<evidence type="ECO:0000313" key="7">
    <source>
        <dbReference type="EMBL" id="GHH68895.1"/>
    </source>
</evidence>
<dbReference type="GO" id="GO:0006508">
    <property type="term" value="P:proteolysis"/>
    <property type="evidence" value="ECO:0007669"/>
    <property type="project" value="UniProtKB-KW"/>
</dbReference>
<dbReference type="SUPFAM" id="SSF54001">
    <property type="entry name" value="Cysteine proteinases"/>
    <property type="match status" value="1"/>
</dbReference>
<keyword evidence="3" id="KW-0378">Hydrolase</keyword>
<dbReference type="PANTHER" id="PTHR47053">
    <property type="entry name" value="MUREIN DD-ENDOPEPTIDASE MEPH-RELATED"/>
    <property type="match status" value="1"/>
</dbReference>
<dbReference type="RefSeq" id="WP_190211010.1">
    <property type="nucleotide sequence ID" value="NZ_BNBO01000011.1"/>
</dbReference>
<evidence type="ECO:0000256" key="5">
    <source>
        <dbReference type="SAM" id="MobiDB-lite"/>
    </source>
</evidence>
<dbReference type="InterPro" id="IPR038765">
    <property type="entry name" value="Papain-like_cys_pep_sf"/>
</dbReference>
<keyword evidence="8" id="KW-1185">Reference proteome</keyword>
<feature type="compositionally biased region" description="Low complexity" evidence="5">
    <location>
        <begin position="211"/>
        <end position="222"/>
    </location>
</feature>